<dbReference type="CDD" id="cd05466">
    <property type="entry name" value="PBP2_LTTR_substrate"/>
    <property type="match status" value="1"/>
</dbReference>
<comment type="similarity">
    <text evidence="1">Belongs to the LysR transcriptional regulatory family.</text>
</comment>
<dbReference type="OrthoDB" id="9786526at2"/>
<dbReference type="InterPro" id="IPR036388">
    <property type="entry name" value="WH-like_DNA-bd_sf"/>
</dbReference>
<accession>A0A411PHB1</accession>
<dbReference type="GO" id="GO:0003700">
    <property type="term" value="F:DNA-binding transcription factor activity"/>
    <property type="evidence" value="ECO:0007669"/>
    <property type="project" value="InterPro"/>
</dbReference>
<dbReference type="Pfam" id="PF00126">
    <property type="entry name" value="HTH_1"/>
    <property type="match status" value="1"/>
</dbReference>
<evidence type="ECO:0000259" key="5">
    <source>
        <dbReference type="PROSITE" id="PS50931"/>
    </source>
</evidence>
<evidence type="ECO:0000313" key="6">
    <source>
        <dbReference type="EMBL" id="QBF82854.1"/>
    </source>
</evidence>
<dbReference type="InterPro" id="IPR005119">
    <property type="entry name" value="LysR_subst-bd"/>
</dbReference>
<dbReference type="Gene3D" id="3.40.190.290">
    <property type="match status" value="1"/>
</dbReference>
<dbReference type="GO" id="GO:0000976">
    <property type="term" value="F:transcription cis-regulatory region binding"/>
    <property type="evidence" value="ECO:0007669"/>
    <property type="project" value="TreeGrafter"/>
</dbReference>
<keyword evidence="7" id="KW-1185">Reference proteome</keyword>
<organism evidence="6 7">
    <name type="scientific">Shewanella maritima</name>
    <dbReference type="NCBI Taxonomy" id="2520507"/>
    <lineage>
        <taxon>Bacteria</taxon>
        <taxon>Pseudomonadati</taxon>
        <taxon>Pseudomonadota</taxon>
        <taxon>Gammaproteobacteria</taxon>
        <taxon>Alteromonadales</taxon>
        <taxon>Shewanellaceae</taxon>
        <taxon>Shewanella</taxon>
    </lineage>
</organism>
<reference evidence="6 7" key="1">
    <citation type="submission" date="2019-02" db="EMBL/GenBank/DDBJ databases">
        <title>Shewanella sp. D4-2 isolated from Dokdo Island.</title>
        <authorList>
            <person name="Baek K."/>
        </authorList>
    </citation>
    <scope>NUCLEOTIDE SEQUENCE [LARGE SCALE GENOMIC DNA]</scope>
    <source>
        <strain evidence="6 7">D4-2</strain>
    </source>
</reference>
<dbReference type="EMBL" id="CP036200">
    <property type="protein sequence ID" value="QBF82854.1"/>
    <property type="molecule type" value="Genomic_DNA"/>
</dbReference>
<keyword evidence="2" id="KW-0805">Transcription regulation</keyword>
<evidence type="ECO:0000256" key="4">
    <source>
        <dbReference type="ARBA" id="ARBA00023163"/>
    </source>
</evidence>
<evidence type="ECO:0000256" key="2">
    <source>
        <dbReference type="ARBA" id="ARBA00023015"/>
    </source>
</evidence>
<dbReference type="InterPro" id="IPR000847">
    <property type="entry name" value="LysR_HTH_N"/>
</dbReference>
<name>A0A411PHB1_9GAMM</name>
<dbReference type="SUPFAM" id="SSF53850">
    <property type="entry name" value="Periplasmic binding protein-like II"/>
    <property type="match status" value="1"/>
</dbReference>
<dbReference type="InterPro" id="IPR036390">
    <property type="entry name" value="WH_DNA-bd_sf"/>
</dbReference>
<evidence type="ECO:0000313" key="7">
    <source>
        <dbReference type="Proteomes" id="UP000291106"/>
    </source>
</evidence>
<feature type="domain" description="HTH lysR-type" evidence="5">
    <location>
        <begin position="57"/>
        <end position="114"/>
    </location>
</feature>
<dbReference type="PANTHER" id="PTHR30126">
    <property type="entry name" value="HTH-TYPE TRANSCRIPTIONAL REGULATOR"/>
    <property type="match status" value="1"/>
</dbReference>
<dbReference type="Gene3D" id="1.10.10.10">
    <property type="entry name" value="Winged helix-like DNA-binding domain superfamily/Winged helix DNA-binding domain"/>
    <property type="match status" value="1"/>
</dbReference>
<dbReference type="PROSITE" id="PS50931">
    <property type="entry name" value="HTH_LYSR"/>
    <property type="match status" value="1"/>
</dbReference>
<dbReference type="AlphaFoldDB" id="A0A411PHB1"/>
<keyword evidence="4" id="KW-0804">Transcription</keyword>
<dbReference type="Pfam" id="PF03466">
    <property type="entry name" value="LysR_substrate"/>
    <property type="match status" value="1"/>
</dbReference>
<dbReference type="PANTHER" id="PTHR30126:SF91">
    <property type="entry name" value="LYSR FAMILY TRANSCRIPTIONAL REGULATOR"/>
    <property type="match status" value="1"/>
</dbReference>
<gene>
    <name evidence="6" type="ORF">EXU30_09220</name>
</gene>
<dbReference type="SUPFAM" id="SSF46785">
    <property type="entry name" value="Winged helix' DNA-binding domain"/>
    <property type="match status" value="1"/>
</dbReference>
<proteinExistence type="inferred from homology"/>
<evidence type="ECO:0000256" key="1">
    <source>
        <dbReference type="ARBA" id="ARBA00009437"/>
    </source>
</evidence>
<protein>
    <submittedName>
        <fullName evidence="6">LysR family transcriptional regulator</fullName>
    </submittedName>
</protein>
<keyword evidence="3" id="KW-0238">DNA-binding</keyword>
<dbReference type="KEGG" id="smai:EXU30_09220"/>
<sequence length="346" mass="38675">MRDSAILIPIGLLTVTSPVEATLLMRTIIMQIDLTHHGLKDRFNLFIDGDMGKLMAISIEQLHAFSETVEKGGFKQASRSIGKHAVTISGLVANLESEVGFELFVRKPRSLELTEKGNQLFEHARSVLRELEHFDAKASSLLEEEPSRITIAMDTALSGEELSQVYKQLFVRFPTLEVKILTGDALLVRSWVLTGQADIGFSVGTFSMPHELSSARAFSFQIANVASPDLGIAGKQLTKHQVRGLRQISVNFLKDLGLSEGHNISNKVTYCNSLHEILNLVKHCSCWAIMPLYLCREAIENGEVDKFELEVEDSAHWYTDVIWRTEKPVNSAMRLVIDGILKLEDR</sequence>
<dbReference type="RefSeq" id="WP_130599397.1">
    <property type="nucleotide sequence ID" value="NZ_CP036200.1"/>
</dbReference>
<dbReference type="Proteomes" id="UP000291106">
    <property type="component" value="Chromosome"/>
</dbReference>
<evidence type="ECO:0000256" key="3">
    <source>
        <dbReference type="ARBA" id="ARBA00023125"/>
    </source>
</evidence>